<sequence length="750" mass="84129">MLEQYSRDPVKIQMLRQFTGAAYGGGPLSLEVGDALASEGVTVFNCYGATEAGGLSMYLPKTPGKDWAYFKVADLIPYEFVPRGDGVYELIVFEDEDLQYRPMVSNYEHNGRQAYATGDLMVPHPTKKGYWATYGRADEQIMLSTGEKTNPIPLENILNEDPHIGVAIMFGRGRFQNGVLIEPKPEFAFDPSDTKKLEEFRNMIWPTVERMNEYAPQHSRLFKEMIIVASPSKPFTFTGKGSVRRPAILREYEPEIQECYNAIENLDAVETKTLEGFGEEQILDFVRQAVTSVVKQSVNDKDDLFQFGCDSLQATWIRLEIIKTLRAINPKLVQTISNNLVYEEPSIQSLASHLFKLLNVSRVPQPNGESRVTSADQLISKVKHYTQHFPPRPSFLHPKPADGDVILITGTTGGFGANILVQLLNDPHVLKVFAFNRPQSNGLESQRHALSSRGLPETILESNKVELVEGDLSQGNFGLDRAKFAELRDNVTHIIHNAWSVDFKRPLQSFEKHLHGVRNLVDFALSSPYTEPPRLLFVSSIGVFQHPPSRTIARESPISDPSVPIGQGYTESKWVSEQILEIATKETGLHTTVVRLGQISGNPNGYWNEKEWFPTIVKSALYVQCLPDMPGLGPVSWIPAQDAATTLIEMRNSSEPVLHLVNPNPLPWRAYLEPIANELNLPLVPYATWLERLEITLTESSTEVEKVQQNPALHLMDMWRNADLSEDMEPPGIVRLDTTKAMKVAPSLGR</sequence>
<evidence type="ECO:0000313" key="5">
    <source>
        <dbReference type="Proteomes" id="UP001385951"/>
    </source>
</evidence>
<evidence type="ECO:0000313" key="4">
    <source>
        <dbReference type="EMBL" id="KAK7678720.1"/>
    </source>
</evidence>
<evidence type="ECO:0000256" key="1">
    <source>
        <dbReference type="ARBA" id="ARBA00022450"/>
    </source>
</evidence>
<keyword evidence="1" id="KW-0596">Phosphopantetheine</keyword>
<keyword evidence="5" id="KW-1185">Reference proteome</keyword>
<dbReference type="Pfam" id="PF23562">
    <property type="entry name" value="AMP-binding_C_3"/>
    <property type="match status" value="1"/>
</dbReference>
<accession>A0AAW0FBF3</accession>
<evidence type="ECO:0000259" key="3">
    <source>
        <dbReference type="Pfam" id="PF07993"/>
    </source>
</evidence>
<dbReference type="Gene3D" id="3.40.50.12780">
    <property type="entry name" value="N-terminal domain of ligase-like"/>
    <property type="match status" value="1"/>
</dbReference>
<dbReference type="SUPFAM" id="SSF51735">
    <property type="entry name" value="NAD(P)-binding Rossmann-fold domains"/>
    <property type="match status" value="1"/>
</dbReference>
<comment type="caution">
    <text evidence="4">The sequence shown here is derived from an EMBL/GenBank/DDBJ whole genome shotgun (WGS) entry which is preliminary data.</text>
</comment>
<dbReference type="PANTHER" id="PTHR43439">
    <property type="entry name" value="PHENYLACETATE-COENZYME A LIGASE"/>
    <property type="match status" value="1"/>
</dbReference>
<dbReference type="Pfam" id="PF07993">
    <property type="entry name" value="NAD_binding_4"/>
    <property type="match status" value="1"/>
</dbReference>
<dbReference type="SUPFAM" id="SSF56801">
    <property type="entry name" value="Acetyl-CoA synthetase-like"/>
    <property type="match status" value="1"/>
</dbReference>
<gene>
    <name evidence="4" type="ORF">QCA50_018302</name>
</gene>
<dbReference type="InterPro" id="IPR051414">
    <property type="entry name" value="Adenylate-forming_Reductase"/>
</dbReference>
<keyword evidence="2" id="KW-0597">Phosphoprotein</keyword>
<evidence type="ECO:0000256" key="2">
    <source>
        <dbReference type="ARBA" id="ARBA00022553"/>
    </source>
</evidence>
<protein>
    <recommendedName>
        <fullName evidence="3">Thioester reductase (TE) domain-containing protein</fullName>
    </recommendedName>
</protein>
<proteinExistence type="predicted"/>
<name>A0AAW0FBF3_9APHY</name>
<dbReference type="InterPro" id="IPR013120">
    <property type="entry name" value="FAR_NAD-bd"/>
</dbReference>
<dbReference type="InterPro" id="IPR036291">
    <property type="entry name" value="NAD(P)-bd_dom_sf"/>
</dbReference>
<organism evidence="4 5">
    <name type="scientific">Cerrena zonata</name>
    <dbReference type="NCBI Taxonomy" id="2478898"/>
    <lineage>
        <taxon>Eukaryota</taxon>
        <taxon>Fungi</taxon>
        <taxon>Dikarya</taxon>
        <taxon>Basidiomycota</taxon>
        <taxon>Agaricomycotina</taxon>
        <taxon>Agaricomycetes</taxon>
        <taxon>Polyporales</taxon>
        <taxon>Cerrenaceae</taxon>
        <taxon>Cerrena</taxon>
    </lineage>
</organism>
<dbReference type="EMBL" id="JASBNA010000068">
    <property type="protein sequence ID" value="KAK7678720.1"/>
    <property type="molecule type" value="Genomic_DNA"/>
</dbReference>
<dbReference type="PANTHER" id="PTHR43439:SF2">
    <property type="entry name" value="ENZYME, PUTATIVE (JCVI)-RELATED"/>
    <property type="match status" value="1"/>
</dbReference>
<dbReference type="AlphaFoldDB" id="A0AAW0FBF3"/>
<feature type="domain" description="Thioester reductase (TE)" evidence="3">
    <location>
        <begin position="408"/>
        <end position="631"/>
    </location>
</feature>
<dbReference type="Proteomes" id="UP001385951">
    <property type="component" value="Unassembled WGS sequence"/>
</dbReference>
<dbReference type="InterPro" id="IPR042099">
    <property type="entry name" value="ANL_N_sf"/>
</dbReference>
<dbReference type="Gene3D" id="3.40.50.720">
    <property type="entry name" value="NAD(P)-binding Rossmann-like Domain"/>
    <property type="match status" value="1"/>
</dbReference>
<reference evidence="4 5" key="1">
    <citation type="submission" date="2022-09" db="EMBL/GenBank/DDBJ databases">
        <authorList>
            <person name="Palmer J.M."/>
        </authorList>
    </citation>
    <scope>NUCLEOTIDE SEQUENCE [LARGE SCALE GENOMIC DNA]</scope>
    <source>
        <strain evidence="4 5">DSM 7382</strain>
    </source>
</reference>